<dbReference type="PANTHER" id="PTHR24095">
    <property type="entry name" value="ACETYL-COENZYME A SYNTHETASE"/>
    <property type="match status" value="1"/>
</dbReference>
<dbReference type="Gene3D" id="3.40.50.12780">
    <property type="entry name" value="N-terminal domain of ligase-like"/>
    <property type="match status" value="1"/>
</dbReference>
<protein>
    <recommendedName>
        <fullName evidence="1">acetate--CoA ligase</fullName>
        <ecNumber evidence="1">6.2.1.1</ecNumber>
    </recommendedName>
</protein>
<dbReference type="InterPro" id="IPR000873">
    <property type="entry name" value="AMP-dep_synth/lig_dom"/>
</dbReference>
<dbReference type="Pfam" id="PF00501">
    <property type="entry name" value="AMP-binding"/>
    <property type="match status" value="1"/>
</dbReference>
<dbReference type="GO" id="GO:0003987">
    <property type="term" value="F:acetate-CoA ligase activity"/>
    <property type="evidence" value="ECO:0007669"/>
    <property type="project" value="UniProtKB-EC"/>
</dbReference>
<name>A0A1I7Z165_9BILA</name>
<feature type="domain" description="AMP-dependent synthetase/ligase" evidence="2">
    <location>
        <begin position="39"/>
        <end position="161"/>
    </location>
</feature>
<organism evidence="3 4">
    <name type="scientific">Steinernema glaseri</name>
    <dbReference type="NCBI Taxonomy" id="37863"/>
    <lineage>
        <taxon>Eukaryota</taxon>
        <taxon>Metazoa</taxon>
        <taxon>Ecdysozoa</taxon>
        <taxon>Nematoda</taxon>
        <taxon>Chromadorea</taxon>
        <taxon>Rhabditida</taxon>
        <taxon>Tylenchina</taxon>
        <taxon>Panagrolaimomorpha</taxon>
        <taxon>Strongyloidoidea</taxon>
        <taxon>Steinernematidae</taxon>
        <taxon>Steinernema</taxon>
    </lineage>
</organism>
<dbReference type="InterPro" id="IPR042099">
    <property type="entry name" value="ANL_N_sf"/>
</dbReference>
<dbReference type="WBParaSite" id="L893_g21794.t1">
    <property type="protein sequence ID" value="L893_g21794.t1"/>
    <property type="gene ID" value="L893_g21794"/>
</dbReference>
<reference evidence="4" key="1">
    <citation type="submission" date="2016-11" db="UniProtKB">
        <authorList>
            <consortium name="WormBaseParasite"/>
        </authorList>
    </citation>
    <scope>IDENTIFICATION</scope>
</reference>
<evidence type="ECO:0000259" key="2">
    <source>
        <dbReference type="Pfam" id="PF00501"/>
    </source>
</evidence>
<dbReference type="GO" id="GO:0006085">
    <property type="term" value="P:acetyl-CoA biosynthetic process"/>
    <property type="evidence" value="ECO:0007669"/>
    <property type="project" value="TreeGrafter"/>
</dbReference>
<sequence length="362" mass="39760">MENVATLCLEKHLRSAKEGDPIVYKFHWEGNYWDGDIHDYAQLSLDTVSVVAKKCAHVLTERGVSKGDTVVAFVPTVVQLPIIALGCAHIGAVFAFINAAEEDASVLAQKIAAARPSVIICVDGFWRGTELISVKKNLDTALSLCPSEISPLAVLVIRHAAPHAGTPPPTEEFVGRRPCYRLAVPMAEGRDFHWAKLIVAAPDAVCDAAETLPDDVIAAFFISTPEGVRRRDMTAQELQEQIGSHLRRHPPRSLRWILGFPDVPQDAVVLLATMVAGAEIVLFEGTLSHPDPSRIGQVISKYEVQEIIISQADVQFLMKFPDYVHFWKTPSLQSVIYAGEADDSDEMKWLAENFAHATVKPP</sequence>
<dbReference type="AlphaFoldDB" id="A0A1I7Z165"/>
<evidence type="ECO:0000256" key="1">
    <source>
        <dbReference type="ARBA" id="ARBA00013275"/>
    </source>
</evidence>
<dbReference type="Proteomes" id="UP000095287">
    <property type="component" value="Unplaced"/>
</dbReference>
<evidence type="ECO:0000313" key="4">
    <source>
        <dbReference type="WBParaSite" id="L893_g21794.t1"/>
    </source>
</evidence>
<proteinExistence type="predicted"/>
<dbReference type="PANTHER" id="PTHR24095:SF244">
    <property type="entry name" value="ACETYL-COENZYME A SYNTHETASE"/>
    <property type="match status" value="1"/>
</dbReference>
<evidence type="ECO:0000313" key="3">
    <source>
        <dbReference type="Proteomes" id="UP000095287"/>
    </source>
</evidence>
<dbReference type="EC" id="6.2.1.1" evidence="1"/>
<dbReference type="SUPFAM" id="SSF56801">
    <property type="entry name" value="Acetyl-CoA synthetase-like"/>
    <property type="match status" value="1"/>
</dbReference>
<keyword evidence="3" id="KW-1185">Reference proteome</keyword>
<accession>A0A1I7Z165</accession>